<evidence type="ECO:0000256" key="1">
    <source>
        <dbReference type="ARBA" id="ARBA00004141"/>
    </source>
</evidence>
<evidence type="ECO:0000313" key="9">
    <source>
        <dbReference type="Proteomes" id="UP000053789"/>
    </source>
</evidence>
<feature type="transmembrane region" description="Helical" evidence="6">
    <location>
        <begin position="366"/>
        <end position="384"/>
    </location>
</feature>
<evidence type="ECO:0000256" key="2">
    <source>
        <dbReference type="ARBA" id="ARBA00022448"/>
    </source>
</evidence>
<feature type="transmembrane region" description="Helical" evidence="6">
    <location>
        <begin position="92"/>
        <end position="114"/>
    </location>
</feature>
<dbReference type="GeneID" id="27700589"/>
<dbReference type="AlphaFoldDB" id="A0A0D2HEH3"/>
<feature type="transmembrane region" description="Helical" evidence="6">
    <location>
        <begin position="480"/>
        <end position="499"/>
    </location>
</feature>
<reference evidence="8" key="1">
    <citation type="submission" date="2015-01" db="EMBL/GenBank/DDBJ databases">
        <title>The Genome Sequence of Cladophialophora bantiana CBS 173.52.</title>
        <authorList>
            <consortium name="The Broad Institute Genomics Platform"/>
            <person name="Cuomo C."/>
            <person name="de Hoog S."/>
            <person name="Gorbushina A."/>
            <person name="Stielow B."/>
            <person name="Teixiera M."/>
            <person name="Abouelleil A."/>
            <person name="Chapman S.B."/>
            <person name="Priest M."/>
            <person name="Young S.K."/>
            <person name="Wortman J."/>
            <person name="Nusbaum C."/>
            <person name="Birren B."/>
        </authorList>
    </citation>
    <scope>NUCLEOTIDE SEQUENCE [LARGE SCALE GENOMIC DNA]</scope>
    <source>
        <strain evidence="8">CBS 173.52</strain>
    </source>
</reference>
<gene>
    <name evidence="8" type="ORF">Z519_07661</name>
</gene>
<accession>A0A0D2HEH3</accession>
<dbReference type="OrthoDB" id="3936150at2759"/>
<name>A0A0D2HEH3_CLAB1</name>
<dbReference type="VEuPathDB" id="FungiDB:Z519_07661"/>
<sequence>MATERPSKEFPAVTHMDAVQITGLGASGESFEVIHQRNIKVIGDTIEAMGMGRYQWRVWLTCGFGFAVEQLLLVFIGLVLPQIVHEFKTPNANYAVIALYIGLLVGAMACGFLVDIFGRRLIWILTLIVTGIMTMICAAAPNFTALCVFISIQALVGGGNSAIDLTVLIEVLPKKNRYLMPILACGWGLGSALGGLFAWPLIGNYSCPPTSTPATCSRSENMGWRYQYILIGGFCLILSVIRFYVSRLEESPRWLTAKGRLDDVVAVINELARVNKSSVTMDRELLQEEPKHEATSGGIVKKVLPSQHLRGIFANPKLARSTASICFMWAAIGIAYPIYTLFLPVYLTAHGAKLGDGSTKTTYRDYTIAATVGILGPFLSGYLVQIPLLGRRRSMAITACCAATFAIAFTTVRNEAQNVAFPSMINFWQNAYYGILYSYTPEVMPLSHRGTGCGLAMACGRLASISSPLIATYADTSTSAPIWVCCALYFAMAAVALTLPFEPEHYDREEAQMDQEMVN</sequence>
<dbReference type="PANTHER" id="PTHR23511:SF4">
    <property type="entry name" value="MAJOR FACILITATOR SUPERFAMILY (MFS) PROFILE DOMAIN-CONTAINING PROTEIN"/>
    <property type="match status" value="1"/>
</dbReference>
<feature type="domain" description="Major facilitator superfamily (MFS) profile" evidence="7">
    <location>
        <begin position="58"/>
        <end position="504"/>
    </location>
</feature>
<keyword evidence="4 6" id="KW-1133">Transmembrane helix</keyword>
<proteinExistence type="predicted"/>
<dbReference type="RefSeq" id="XP_016618362.1">
    <property type="nucleotide sequence ID" value="XM_016765393.1"/>
</dbReference>
<dbReference type="Proteomes" id="UP000053789">
    <property type="component" value="Unassembled WGS sequence"/>
</dbReference>
<feature type="transmembrane region" description="Helical" evidence="6">
    <location>
        <begin position="121"/>
        <end position="143"/>
    </location>
</feature>
<feature type="transmembrane region" description="Helical" evidence="6">
    <location>
        <begin position="325"/>
        <end position="346"/>
    </location>
</feature>
<dbReference type="InterPro" id="IPR011701">
    <property type="entry name" value="MFS"/>
</dbReference>
<dbReference type="HOGENOM" id="CLU_001265_52_4_1"/>
<dbReference type="InterPro" id="IPR036259">
    <property type="entry name" value="MFS_trans_sf"/>
</dbReference>
<dbReference type="EMBL" id="KN846990">
    <property type="protein sequence ID" value="KIW91693.1"/>
    <property type="molecule type" value="Genomic_DNA"/>
</dbReference>
<keyword evidence="2" id="KW-0813">Transport</keyword>
<dbReference type="PANTHER" id="PTHR23511">
    <property type="entry name" value="SYNAPTIC VESICLE GLYCOPROTEIN 2"/>
    <property type="match status" value="1"/>
</dbReference>
<evidence type="ECO:0000259" key="7">
    <source>
        <dbReference type="PROSITE" id="PS50850"/>
    </source>
</evidence>
<feature type="transmembrane region" description="Helical" evidence="6">
    <location>
        <begin position="149"/>
        <end position="171"/>
    </location>
</feature>
<evidence type="ECO:0000313" key="8">
    <source>
        <dbReference type="EMBL" id="KIW91693.1"/>
    </source>
</evidence>
<keyword evidence="3 6" id="KW-0812">Transmembrane</keyword>
<dbReference type="SUPFAM" id="SSF103473">
    <property type="entry name" value="MFS general substrate transporter"/>
    <property type="match status" value="1"/>
</dbReference>
<dbReference type="Gene3D" id="1.20.1250.20">
    <property type="entry name" value="MFS general substrate transporter like domains"/>
    <property type="match status" value="1"/>
</dbReference>
<dbReference type="PROSITE" id="PS50850">
    <property type="entry name" value="MFS"/>
    <property type="match status" value="1"/>
</dbReference>
<protein>
    <recommendedName>
        <fullName evidence="7">Major facilitator superfamily (MFS) profile domain-containing protein</fullName>
    </recommendedName>
</protein>
<dbReference type="CDD" id="cd17316">
    <property type="entry name" value="MFS_SV2_like"/>
    <property type="match status" value="1"/>
</dbReference>
<feature type="transmembrane region" description="Helical" evidence="6">
    <location>
        <begin position="58"/>
        <end position="80"/>
    </location>
</feature>
<keyword evidence="5 6" id="KW-0472">Membrane</keyword>
<keyword evidence="9" id="KW-1185">Reference proteome</keyword>
<dbReference type="GO" id="GO:0022857">
    <property type="term" value="F:transmembrane transporter activity"/>
    <property type="evidence" value="ECO:0007669"/>
    <property type="project" value="InterPro"/>
</dbReference>
<evidence type="ECO:0000256" key="6">
    <source>
        <dbReference type="SAM" id="Phobius"/>
    </source>
</evidence>
<feature type="transmembrane region" description="Helical" evidence="6">
    <location>
        <begin position="226"/>
        <end position="245"/>
    </location>
</feature>
<comment type="subcellular location">
    <subcellularLocation>
        <location evidence="1">Membrane</location>
        <topology evidence="1">Multi-pass membrane protein</topology>
    </subcellularLocation>
</comment>
<evidence type="ECO:0000256" key="4">
    <source>
        <dbReference type="ARBA" id="ARBA00022989"/>
    </source>
</evidence>
<evidence type="ECO:0000256" key="3">
    <source>
        <dbReference type="ARBA" id="ARBA00022692"/>
    </source>
</evidence>
<evidence type="ECO:0000256" key="5">
    <source>
        <dbReference type="ARBA" id="ARBA00023136"/>
    </source>
</evidence>
<feature type="transmembrane region" description="Helical" evidence="6">
    <location>
        <begin position="178"/>
        <end position="202"/>
    </location>
</feature>
<organism evidence="8 9">
    <name type="scientific">Cladophialophora bantiana (strain ATCC 10958 / CBS 173.52 / CDC B-1940 / NIH 8579)</name>
    <name type="common">Xylohypha bantiana</name>
    <dbReference type="NCBI Taxonomy" id="1442370"/>
    <lineage>
        <taxon>Eukaryota</taxon>
        <taxon>Fungi</taxon>
        <taxon>Dikarya</taxon>
        <taxon>Ascomycota</taxon>
        <taxon>Pezizomycotina</taxon>
        <taxon>Eurotiomycetes</taxon>
        <taxon>Chaetothyriomycetidae</taxon>
        <taxon>Chaetothyriales</taxon>
        <taxon>Herpotrichiellaceae</taxon>
        <taxon>Cladophialophora</taxon>
    </lineage>
</organism>
<dbReference type="Pfam" id="PF07690">
    <property type="entry name" value="MFS_1"/>
    <property type="match status" value="1"/>
</dbReference>
<dbReference type="GO" id="GO:0016020">
    <property type="term" value="C:membrane"/>
    <property type="evidence" value="ECO:0007669"/>
    <property type="project" value="UniProtKB-SubCell"/>
</dbReference>
<dbReference type="InterPro" id="IPR020846">
    <property type="entry name" value="MFS_dom"/>
</dbReference>